<dbReference type="Proteomes" id="UP000316921">
    <property type="component" value="Chromosome"/>
</dbReference>
<dbReference type="RefSeq" id="WP_145065305.1">
    <property type="nucleotide sequence ID" value="NZ_CP036287.1"/>
</dbReference>
<gene>
    <name evidence="1" type="ORF">Pla133_23610</name>
</gene>
<evidence type="ECO:0000313" key="2">
    <source>
        <dbReference type="Proteomes" id="UP000316921"/>
    </source>
</evidence>
<sequence>MDRPGTSLGRGVRALLGLCLLVGGAQAQMGRQITPEGAQTGPSGVQRPAAGDPVRVEVIAGWGHLRIGDELQWLTRQAGPRLHHRSFYLELGVESVVELAWSGSASLRLTGPAGVFVDPVSGPLGGRAVGFRRLASAEIEVRRGALAVSLPRGQRLLPHGSSFRLEGHPGGLVDLFHRAGDPLELDVGARYTFPLPVGTRRRLPECIAPVLAIPPTTRGPRR</sequence>
<evidence type="ECO:0008006" key="3">
    <source>
        <dbReference type="Google" id="ProtNLM"/>
    </source>
</evidence>
<reference evidence="1 2" key="1">
    <citation type="submission" date="2019-02" db="EMBL/GenBank/DDBJ databases">
        <title>Deep-cultivation of Planctomycetes and their phenomic and genomic characterization uncovers novel biology.</title>
        <authorList>
            <person name="Wiegand S."/>
            <person name="Jogler M."/>
            <person name="Boedeker C."/>
            <person name="Pinto D."/>
            <person name="Vollmers J."/>
            <person name="Rivas-Marin E."/>
            <person name="Kohn T."/>
            <person name="Peeters S.H."/>
            <person name="Heuer A."/>
            <person name="Rast P."/>
            <person name="Oberbeckmann S."/>
            <person name="Bunk B."/>
            <person name="Jeske O."/>
            <person name="Meyerdierks A."/>
            <person name="Storesund J.E."/>
            <person name="Kallscheuer N."/>
            <person name="Luecker S."/>
            <person name="Lage O.M."/>
            <person name="Pohl T."/>
            <person name="Merkel B.J."/>
            <person name="Hornburger P."/>
            <person name="Mueller R.-W."/>
            <person name="Bruemmer F."/>
            <person name="Labrenz M."/>
            <person name="Spormann A.M."/>
            <person name="Op den Camp H."/>
            <person name="Overmann J."/>
            <person name="Amann R."/>
            <person name="Jetten M.S.M."/>
            <person name="Mascher T."/>
            <person name="Medema M.H."/>
            <person name="Devos D.P."/>
            <person name="Kaster A.-K."/>
            <person name="Ovreas L."/>
            <person name="Rohde M."/>
            <person name="Galperin M.Y."/>
            <person name="Jogler C."/>
        </authorList>
    </citation>
    <scope>NUCLEOTIDE SEQUENCE [LARGE SCALE GENOMIC DNA]</scope>
    <source>
        <strain evidence="1 2">Pla133</strain>
    </source>
</reference>
<evidence type="ECO:0000313" key="1">
    <source>
        <dbReference type="EMBL" id="QDU67282.1"/>
    </source>
</evidence>
<protein>
    <recommendedName>
        <fullName evidence="3">FecR protein domain-containing protein</fullName>
    </recommendedName>
</protein>
<dbReference type="EMBL" id="CP036287">
    <property type="protein sequence ID" value="QDU67282.1"/>
    <property type="molecule type" value="Genomic_DNA"/>
</dbReference>
<name>A0A518BJX9_9BACT</name>
<accession>A0A518BJX9</accession>
<dbReference type="KEGG" id="pbap:Pla133_23610"/>
<keyword evidence="2" id="KW-1185">Reference proteome</keyword>
<organism evidence="1 2">
    <name type="scientific">Engelhardtia mirabilis</name>
    <dbReference type="NCBI Taxonomy" id="2528011"/>
    <lineage>
        <taxon>Bacteria</taxon>
        <taxon>Pseudomonadati</taxon>
        <taxon>Planctomycetota</taxon>
        <taxon>Planctomycetia</taxon>
        <taxon>Planctomycetia incertae sedis</taxon>
        <taxon>Engelhardtia</taxon>
    </lineage>
</organism>
<dbReference type="AlphaFoldDB" id="A0A518BJX9"/>
<proteinExistence type="predicted"/>